<keyword evidence="2" id="KW-0802">TPR repeat</keyword>
<keyword evidence="5" id="KW-1185">Reference proteome</keyword>
<dbReference type="InterPro" id="IPR051685">
    <property type="entry name" value="Ycf3/AcsC/BcsC/TPR_MFPF"/>
</dbReference>
<keyword evidence="1" id="KW-0677">Repeat</keyword>
<dbReference type="EMBL" id="QNRR01000001">
    <property type="protein sequence ID" value="RBP47515.1"/>
    <property type="molecule type" value="Genomic_DNA"/>
</dbReference>
<proteinExistence type="predicted"/>
<dbReference type="PANTHER" id="PTHR44943:SF8">
    <property type="entry name" value="TPR REPEAT-CONTAINING PROTEIN MJ0263"/>
    <property type="match status" value="1"/>
</dbReference>
<dbReference type="Proteomes" id="UP000253426">
    <property type="component" value="Unassembled WGS sequence"/>
</dbReference>
<evidence type="ECO:0000256" key="2">
    <source>
        <dbReference type="ARBA" id="ARBA00022803"/>
    </source>
</evidence>
<reference evidence="4 5" key="1">
    <citation type="submission" date="2018-06" db="EMBL/GenBank/DDBJ databases">
        <title>Genomic Encyclopedia of Type Strains, Phase IV (KMG-IV): sequencing the most valuable type-strain genomes for metagenomic binning, comparative biology and taxonomic classification.</title>
        <authorList>
            <person name="Goeker M."/>
        </authorList>
    </citation>
    <scope>NUCLEOTIDE SEQUENCE [LARGE SCALE GENOMIC DNA]</scope>
    <source>
        <strain evidence="4 5">DSM 25532</strain>
    </source>
</reference>
<keyword evidence="3" id="KW-0472">Membrane</keyword>
<dbReference type="Gene3D" id="1.25.40.10">
    <property type="entry name" value="Tetratricopeptide repeat domain"/>
    <property type="match status" value="2"/>
</dbReference>
<gene>
    <name evidence="4" type="ORF">DES53_101312</name>
</gene>
<dbReference type="Pfam" id="PF13174">
    <property type="entry name" value="TPR_6"/>
    <property type="match status" value="1"/>
</dbReference>
<dbReference type="Pfam" id="PF13432">
    <property type="entry name" value="TPR_16"/>
    <property type="match status" value="1"/>
</dbReference>
<keyword evidence="3" id="KW-1133">Transmembrane helix</keyword>
<dbReference type="SUPFAM" id="SSF48452">
    <property type="entry name" value="TPR-like"/>
    <property type="match status" value="2"/>
</dbReference>
<name>A0A366HVK1_9BACT</name>
<sequence length="917" mass="102483">MHLPSQLPLRPFVYLPLLLVAVVLLPLPMEGQDLIDLPLDETKGGSEEVQRPIPFSEQELRVIRHLGVLPTERLVELVVVYDKLNNDAMCSILVRQILKRDPQNAEALRISSTLDPDEEVRPAGYLESLARMLSAGKPVPDPDGAAVQANTLMQDDRPNEAVKLLEALRQLNFPSQPFPYRQDLADAYQEAGQYEKATEVYQDLIQDPSTPPTVKQDAHKSLAVVAVQQKVATLRTEALRDPEAGVNSSAKLLQAHPNDPIVITFRVESLNHAGKFNESLSFLEELKARQTEGPFAYLDQLAFTHYGAKNFSEARRLFKEVKDGAYPEPTRVIATQMLSNIRTDEKLEKGSTALKKNDLTTAMEVLEEVEREFPKDPDVFAFRCLVEAKSGQSTEVLERLRALQQEAASKGEVFKSMDTLADVQLERKEYDNSIASYQSIIDDSRYDATMRAEATQDLLSAQQQKKIAGAYREIENGNLKPAEQIHAELKSEVPTSPEVELLGADLKLSHGKAREALTDYQRLKSQQPASSAFDGQGGIASAHHRLGEWEEALDAYDEIINSPGFEPQEKWSATWDRRGLLPLLKPTLDVETSVLSESEGNRYTQSLSYTTAWWNQWRLIMSARQDSVRLDDATNFLRDSSADFVEGELAVQRRFRGGYFAEVSAGGSEEDVLYGARVGRFPNSGVGWASVAWSLTYTGNKRADYGLPLQLLNGREDRLEFAMEGYLHPRVRYNGSAYASRIHVDGDDLGDSYGISGSIDYILLTETRKRPEVAIGYSGTYTRFHAESKLPNSVTRELGPPEQIRRALDAGEELRKAVAANYGREIFDSLVDPETNRHGIQLSISKRIDTTWSTYFQAGVYRDFADEAWEYTVAAGVEYWLNDHAMLYLDLRHDSDGVGSSSSDGAWQASLGAEVNF</sequence>
<dbReference type="PANTHER" id="PTHR44943">
    <property type="entry name" value="CELLULOSE SYNTHASE OPERON PROTEIN C"/>
    <property type="match status" value="1"/>
</dbReference>
<dbReference type="InterPro" id="IPR019734">
    <property type="entry name" value="TPR_rpt"/>
</dbReference>
<dbReference type="AlphaFoldDB" id="A0A366HVK1"/>
<feature type="transmembrane region" description="Helical" evidence="3">
    <location>
        <begin position="12"/>
        <end position="29"/>
    </location>
</feature>
<dbReference type="InterPro" id="IPR011990">
    <property type="entry name" value="TPR-like_helical_dom_sf"/>
</dbReference>
<keyword evidence="3" id="KW-0812">Transmembrane</keyword>
<comment type="caution">
    <text evidence="4">The sequence shown here is derived from an EMBL/GenBank/DDBJ whole genome shotgun (WGS) entry which is preliminary data.</text>
</comment>
<evidence type="ECO:0000313" key="4">
    <source>
        <dbReference type="EMBL" id="RBP47515.1"/>
    </source>
</evidence>
<dbReference type="RefSeq" id="WP_113956444.1">
    <property type="nucleotide sequence ID" value="NZ_QNRR01000001.1"/>
</dbReference>
<evidence type="ECO:0000256" key="1">
    <source>
        <dbReference type="ARBA" id="ARBA00022737"/>
    </source>
</evidence>
<evidence type="ECO:0000256" key="3">
    <source>
        <dbReference type="SAM" id="Phobius"/>
    </source>
</evidence>
<accession>A0A366HVK1</accession>
<evidence type="ECO:0000313" key="5">
    <source>
        <dbReference type="Proteomes" id="UP000253426"/>
    </source>
</evidence>
<organism evidence="4 5">
    <name type="scientific">Roseimicrobium gellanilyticum</name>
    <dbReference type="NCBI Taxonomy" id="748857"/>
    <lineage>
        <taxon>Bacteria</taxon>
        <taxon>Pseudomonadati</taxon>
        <taxon>Verrucomicrobiota</taxon>
        <taxon>Verrucomicrobiia</taxon>
        <taxon>Verrucomicrobiales</taxon>
        <taxon>Verrucomicrobiaceae</taxon>
        <taxon>Roseimicrobium</taxon>
    </lineage>
</organism>
<protein>
    <submittedName>
        <fullName evidence="4">Tetratricopeptide repeat protein</fullName>
    </submittedName>
</protein>